<sequence>MTFPSASIQFDPDLTISPFEQIHIINHVCSTISAQQYKRTWPKALEAAASRYKRIPKLFLDADWPGRGVDRPVSTIVVSRRTSTPFGKLEALWVLSFESGEMLGDL</sequence>
<gene>
    <name evidence="1" type="ORF">SNOG_20038</name>
</gene>
<dbReference type="RefSeq" id="XP_001794666.1">
    <property type="nucleotide sequence ID" value="XM_001794614.1"/>
</dbReference>
<evidence type="ECO:0000313" key="1">
    <source>
        <dbReference type="EMBL" id="EDP89894.1"/>
    </source>
</evidence>
<accession>A9JX36</accession>
<evidence type="ECO:0000313" key="2">
    <source>
        <dbReference type="Proteomes" id="UP000001055"/>
    </source>
</evidence>
<name>A9JX36_PHANO</name>
<dbReference type="InParanoid" id="A9JX36"/>
<protein>
    <submittedName>
        <fullName evidence="1">Uncharacterized protein</fullName>
    </submittedName>
</protein>
<dbReference type="GeneID" id="5971534"/>
<proteinExistence type="predicted"/>
<dbReference type="EMBL" id="CH445330">
    <property type="protein sequence ID" value="EDP89894.1"/>
    <property type="molecule type" value="Genomic_DNA"/>
</dbReference>
<dbReference type="KEGG" id="pno:SNOG_20038"/>
<dbReference type="HOGENOM" id="CLU_2224163_0_0_1"/>
<dbReference type="AlphaFoldDB" id="A9JX36"/>
<dbReference type="Proteomes" id="UP000001055">
    <property type="component" value="Unassembled WGS sequence"/>
</dbReference>
<organism evidence="1 2">
    <name type="scientific">Phaeosphaeria nodorum (strain SN15 / ATCC MYA-4574 / FGSC 10173)</name>
    <name type="common">Glume blotch fungus</name>
    <name type="synonym">Parastagonospora nodorum</name>
    <dbReference type="NCBI Taxonomy" id="321614"/>
    <lineage>
        <taxon>Eukaryota</taxon>
        <taxon>Fungi</taxon>
        <taxon>Dikarya</taxon>
        <taxon>Ascomycota</taxon>
        <taxon>Pezizomycotina</taxon>
        <taxon>Dothideomycetes</taxon>
        <taxon>Pleosporomycetidae</taxon>
        <taxon>Pleosporales</taxon>
        <taxon>Pleosporineae</taxon>
        <taxon>Phaeosphaeriaceae</taxon>
        <taxon>Parastagonospora</taxon>
    </lineage>
</organism>
<reference evidence="2" key="1">
    <citation type="journal article" date="2007" name="Plant Cell">
        <title>Dothideomycete-plant interactions illuminated by genome sequencing and EST analysis of the wheat pathogen Stagonospora nodorum.</title>
        <authorList>
            <person name="Hane J.K."/>
            <person name="Lowe R.G."/>
            <person name="Solomon P.S."/>
            <person name="Tan K.C."/>
            <person name="Schoch C.L."/>
            <person name="Spatafora J.W."/>
            <person name="Crous P.W."/>
            <person name="Kodira C."/>
            <person name="Birren B.W."/>
            <person name="Galagan J.E."/>
            <person name="Torriani S.F."/>
            <person name="McDonald B.A."/>
            <person name="Oliver R.P."/>
        </authorList>
    </citation>
    <scope>NUCLEOTIDE SEQUENCE [LARGE SCALE GENOMIC DNA]</scope>
    <source>
        <strain evidence="2">SN15 / ATCC MYA-4574 / FGSC 10173</strain>
    </source>
</reference>